<protein>
    <submittedName>
        <fullName evidence="1">Uncharacterized protein</fullName>
    </submittedName>
</protein>
<name>A0ABD1YLD5_9MARC</name>
<dbReference type="AlphaFoldDB" id="A0ABD1YLD5"/>
<sequence length="99" mass="11081">MMASYARSRRGLKAFSLEGPSICVMIIFRRATVMDPSVVASVFQPLVIRPNEESFTLIGKVDALFHQSIVSNLWVIDEDHGSSPQPQRENLPVLALQRL</sequence>
<dbReference type="EMBL" id="JBHFFA010000004">
    <property type="protein sequence ID" value="KAL2631418.1"/>
    <property type="molecule type" value="Genomic_DNA"/>
</dbReference>
<accession>A0ABD1YLD5</accession>
<evidence type="ECO:0000313" key="2">
    <source>
        <dbReference type="Proteomes" id="UP001605036"/>
    </source>
</evidence>
<keyword evidence="2" id="KW-1185">Reference proteome</keyword>
<reference evidence="1 2" key="1">
    <citation type="submission" date="2024-09" db="EMBL/GenBank/DDBJ databases">
        <title>Chromosome-scale assembly of Riccia fluitans.</title>
        <authorList>
            <person name="Paukszto L."/>
            <person name="Sawicki J."/>
            <person name="Karawczyk K."/>
            <person name="Piernik-Szablinska J."/>
            <person name="Szczecinska M."/>
            <person name="Mazdziarz M."/>
        </authorList>
    </citation>
    <scope>NUCLEOTIDE SEQUENCE [LARGE SCALE GENOMIC DNA]</scope>
    <source>
        <strain evidence="1">Rf_01</strain>
        <tissue evidence="1">Aerial parts of the thallus</tissue>
    </source>
</reference>
<organism evidence="1 2">
    <name type="scientific">Riccia fluitans</name>
    <dbReference type="NCBI Taxonomy" id="41844"/>
    <lineage>
        <taxon>Eukaryota</taxon>
        <taxon>Viridiplantae</taxon>
        <taxon>Streptophyta</taxon>
        <taxon>Embryophyta</taxon>
        <taxon>Marchantiophyta</taxon>
        <taxon>Marchantiopsida</taxon>
        <taxon>Marchantiidae</taxon>
        <taxon>Marchantiales</taxon>
        <taxon>Ricciaceae</taxon>
        <taxon>Riccia</taxon>
    </lineage>
</organism>
<gene>
    <name evidence="1" type="ORF">R1flu_016104</name>
</gene>
<comment type="caution">
    <text evidence="1">The sequence shown here is derived from an EMBL/GenBank/DDBJ whole genome shotgun (WGS) entry which is preliminary data.</text>
</comment>
<evidence type="ECO:0000313" key="1">
    <source>
        <dbReference type="EMBL" id="KAL2631418.1"/>
    </source>
</evidence>
<proteinExistence type="predicted"/>
<dbReference type="Proteomes" id="UP001605036">
    <property type="component" value="Unassembled WGS sequence"/>
</dbReference>